<dbReference type="EMBL" id="GIFC01000256">
    <property type="protein sequence ID" value="MXU82339.1"/>
    <property type="molecule type" value="Transcribed_RNA"/>
</dbReference>
<organism evidence="1">
    <name type="scientific">Ixodes ricinus</name>
    <name type="common">Common tick</name>
    <name type="synonym">Acarus ricinus</name>
    <dbReference type="NCBI Taxonomy" id="34613"/>
    <lineage>
        <taxon>Eukaryota</taxon>
        <taxon>Metazoa</taxon>
        <taxon>Ecdysozoa</taxon>
        <taxon>Arthropoda</taxon>
        <taxon>Chelicerata</taxon>
        <taxon>Arachnida</taxon>
        <taxon>Acari</taxon>
        <taxon>Parasitiformes</taxon>
        <taxon>Ixodida</taxon>
        <taxon>Ixodoidea</taxon>
        <taxon>Ixodidae</taxon>
        <taxon>Ixodinae</taxon>
        <taxon>Ixodes</taxon>
    </lineage>
</organism>
<name>A0A6B0TR26_IXORI</name>
<accession>A0A6B0TR26</accession>
<protein>
    <submittedName>
        <fullName evidence="1">Putative secreted protein</fullName>
    </submittedName>
</protein>
<reference evidence="1" key="1">
    <citation type="submission" date="2019-12" db="EMBL/GenBank/DDBJ databases">
        <title>An insight into the sialome of adult female Ixodes ricinus ticks feeding for 6 days.</title>
        <authorList>
            <person name="Perner J."/>
            <person name="Ribeiro J.M.C."/>
        </authorList>
    </citation>
    <scope>NUCLEOTIDE SEQUENCE</scope>
    <source>
        <strain evidence="1">Semi-engorged</strain>
        <tissue evidence="1">Salivary glands</tissue>
    </source>
</reference>
<sequence>MKLKKKSNCLPLLLLHETWSGKTLSVNKNSAHSRKNQTQNDHKSGTFKLGHAHISPCIRAIYAKCLCI</sequence>
<dbReference type="AlphaFoldDB" id="A0A6B0TR26"/>
<proteinExistence type="predicted"/>
<evidence type="ECO:0000313" key="1">
    <source>
        <dbReference type="EMBL" id="MXU82339.1"/>
    </source>
</evidence>